<dbReference type="EMBL" id="CM008978">
    <property type="protein sequence ID" value="PNW70876.1"/>
    <property type="molecule type" value="Genomic_DNA"/>
</dbReference>
<keyword evidence="1" id="KW-0175">Coiled coil</keyword>
<evidence type="ECO:0000256" key="2">
    <source>
        <dbReference type="SAM" id="MobiDB-lite"/>
    </source>
</evidence>
<feature type="coiled-coil region" evidence="1">
    <location>
        <begin position="54"/>
        <end position="99"/>
    </location>
</feature>
<sequence length="930" mass="94567">MKARRSESCPRPSRKPVSGAPPQAELQVLPGPLTPLLTRACTLQDLGPEDKQKVTKLLKQVVELGQEVQTLRQQRDETAKQYSQREEELKETHRQLHKEHLLLKKKLGQVLLVLRASQAKVHALEAAQQAAELPQKTQPSNDRSGESDAAALPRDQEAEPQAQAGLGRAVGSTATGCPSSPAPKAASAPSLLHVAPGTHVSITIHHTSDPHATSASALQAPGPNPVIAIPTTTAAMPAATVEDQCASGHDAGPSNPDGSMCSSHSPTAMHTWRTGVGAGVVAASEGCLGVTSSCCMANAGWPCVSRLSTASSSAVGAGPAGAGAGGSRARAGPRSIQVNSSMQHFEAVPVDEVLLESPTGQVGSPMIVPPSEDVVAAASSLLGWQAQQGFMSADEATSTLRPVPGPGDDAPVCSAGSGAAAARGRAVSSHANVGSGSGAMARKVLSYDPAIGKNGAFYFVDVDSPPASDVLPAGRPPIHNKAGAGRVIEHAQLQGALCTPSSATSSMTLGAGGTTRDPATSGGAAAQPTVRPHAEPRRAVAEPASTWQPPAAQRAHGQAIPLTARPASAGPAAIGGSSGVQEPLQSVHAADATAAVPTVKAASCPEPSFCASAAPPGSAGAGMHAGHASTLHMVALGRAMGQGHGQELQQPLPTVLQPPQSVAPFSPYSYAASDSTAAVTPLAPLHAAALALARAGAGNGRLAAGSCNSITGVKHAPHAGAGSRRAGVGFAETPGSATGSLYRMAGMLEDLARQQHWDMQPPPGVAPAQPLMPAASPKPGAAQEQQQQQAVGMAGGPQAVAAWLEENAGSASSVGGSCITDRYDESLVDILSQADEDLEQEHRQQQRQQQRLKQQQDQAAKLGRQRGQRGGPASYAYAGGQQQHGPRAAVAGIAADLPVPRPQKVSIDALLAANIFEENDVLSAILEQER</sequence>
<dbReference type="InParanoid" id="A0A2K3CRG9"/>
<keyword evidence="4" id="KW-1185">Reference proteome</keyword>
<name>A0A2K3CRG9_CHLRE</name>
<feature type="region of interest" description="Disordered" evidence="2">
    <location>
        <begin position="838"/>
        <end position="882"/>
    </location>
</feature>
<feature type="compositionally biased region" description="Low complexity" evidence="2">
    <location>
        <begin position="779"/>
        <end position="794"/>
    </location>
</feature>
<evidence type="ECO:0000313" key="4">
    <source>
        <dbReference type="Proteomes" id="UP000006906"/>
    </source>
</evidence>
<dbReference type="GeneID" id="5725168"/>
<reference evidence="3 4" key="1">
    <citation type="journal article" date="2007" name="Science">
        <title>The Chlamydomonas genome reveals the evolution of key animal and plant functions.</title>
        <authorList>
            <person name="Merchant S.S."/>
            <person name="Prochnik S.E."/>
            <person name="Vallon O."/>
            <person name="Harris E.H."/>
            <person name="Karpowicz S.J."/>
            <person name="Witman G.B."/>
            <person name="Terry A."/>
            <person name="Salamov A."/>
            <person name="Fritz-Laylin L.K."/>
            <person name="Marechal-Drouard L."/>
            <person name="Marshall W.F."/>
            <person name="Qu L.H."/>
            <person name="Nelson D.R."/>
            <person name="Sanderfoot A.A."/>
            <person name="Spalding M.H."/>
            <person name="Kapitonov V.V."/>
            <person name="Ren Q."/>
            <person name="Ferris P."/>
            <person name="Lindquist E."/>
            <person name="Shapiro H."/>
            <person name="Lucas S.M."/>
            <person name="Grimwood J."/>
            <person name="Schmutz J."/>
            <person name="Cardol P."/>
            <person name="Cerutti H."/>
            <person name="Chanfreau G."/>
            <person name="Chen C.L."/>
            <person name="Cognat V."/>
            <person name="Croft M.T."/>
            <person name="Dent R."/>
            <person name="Dutcher S."/>
            <person name="Fernandez E."/>
            <person name="Fukuzawa H."/>
            <person name="Gonzalez-Ballester D."/>
            <person name="Gonzalez-Halphen D."/>
            <person name="Hallmann A."/>
            <person name="Hanikenne M."/>
            <person name="Hippler M."/>
            <person name="Inwood W."/>
            <person name="Jabbari K."/>
            <person name="Kalanon M."/>
            <person name="Kuras R."/>
            <person name="Lefebvre P.A."/>
            <person name="Lemaire S.D."/>
            <person name="Lobanov A.V."/>
            <person name="Lohr M."/>
            <person name="Manuell A."/>
            <person name="Meier I."/>
            <person name="Mets L."/>
            <person name="Mittag M."/>
            <person name="Mittelmeier T."/>
            <person name="Moroney J.V."/>
            <person name="Moseley J."/>
            <person name="Napoli C."/>
            <person name="Nedelcu A.M."/>
            <person name="Niyogi K."/>
            <person name="Novoselov S.V."/>
            <person name="Paulsen I.T."/>
            <person name="Pazour G."/>
            <person name="Purton S."/>
            <person name="Ral J.P."/>
            <person name="Riano-Pachon D.M."/>
            <person name="Riekhof W."/>
            <person name="Rymarquis L."/>
            <person name="Schroda M."/>
            <person name="Stern D."/>
            <person name="Umen J."/>
            <person name="Willows R."/>
            <person name="Wilson N."/>
            <person name="Zimmer S.L."/>
            <person name="Allmer J."/>
            <person name="Balk J."/>
            <person name="Bisova K."/>
            <person name="Chen C.J."/>
            <person name="Elias M."/>
            <person name="Gendler K."/>
            <person name="Hauser C."/>
            <person name="Lamb M.R."/>
            <person name="Ledford H."/>
            <person name="Long J.C."/>
            <person name="Minagawa J."/>
            <person name="Page M.D."/>
            <person name="Pan J."/>
            <person name="Pootakham W."/>
            <person name="Roje S."/>
            <person name="Rose A."/>
            <person name="Stahlberg E."/>
            <person name="Terauchi A.M."/>
            <person name="Yang P."/>
            <person name="Ball S."/>
            <person name="Bowler C."/>
            <person name="Dieckmann C.L."/>
            <person name="Gladyshev V.N."/>
            <person name="Green P."/>
            <person name="Jorgensen R."/>
            <person name="Mayfield S."/>
            <person name="Mueller-Roeber B."/>
            <person name="Rajamani S."/>
            <person name="Sayre R.T."/>
            <person name="Brokstein P."/>
            <person name="Dubchak I."/>
            <person name="Goodstein D."/>
            <person name="Hornick L."/>
            <person name="Huang Y.W."/>
            <person name="Jhaveri J."/>
            <person name="Luo Y."/>
            <person name="Martinez D."/>
            <person name="Ngau W.C."/>
            <person name="Otillar B."/>
            <person name="Poliakov A."/>
            <person name="Porter A."/>
            <person name="Szajkowski L."/>
            <person name="Werner G."/>
            <person name="Zhou K."/>
            <person name="Grigoriev I.V."/>
            <person name="Rokhsar D.S."/>
            <person name="Grossman A.R."/>
        </authorList>
    </citation>
    <scope>NUCLEOTIDE SEQUENCE [LARGE SCALE GENOMIC DNA]</scope>
    <source>
        <strain evidence="4">CC-503</strain>
    </source>
</reference>
<feature type="region of interest" description="Disordered" evidence="2">
    <location>
        <begin position="1"/>
        <end position="31"/>
    </location>
</feature>
<organism evidence="3 4">
    <name type="scientific">Chlamydomonas reinhardtii</name>
    <name type="common">Chlamydomonas smithii</name>
    <dbReference type="NCBI Taxonomy" id="3055"/>
    <lineage>
        <taxon>Eukaryota</taxon>
        <taxon>Viridiplantae</taxon>
        <taxon>Chlorophyta</taxon>
        <taxon>core chlorophytes</taxon>
        <taxon>Chlorophyceae</taxon>
        <taxon>CS clade</taxon>
        <taxon>Chlamydomonadales</taxon>
        <taxon>Chlamydomonadaceae</taxon>
        <taxon>Chlamydomonas</taxon>
    </lineage>
</organism>
<dbReference type="OMA" id="THVSITI"/>
<dbReference type="AlphaFoldDB" id="A0A2K3CRG9"/>
<feature type="region of interest" description="Disordered" evidence="2">
    <location>
        <begin position="504"/>
        <end position="537"/>
    </location>
</feature>
<feature type="region of interest" description="Disordered" evidence="2">
    <location>
        <begin position="208"/>
        <end position="229"/>
    </location>
</feature>
<dbReference type="KEGG" id="cre:CHLRE_17g737150v5"/>
<dbReference type="ExpressionAtlas" id="A0A2K3CRG9">
    <property type="expression patterns" value="baseline and differential"/>
</dbReference>
<feature type="compositionally biased region" description="Polar residues" evidence="2">
    <location>
        <begin position="256"/>
        <end position="266"/>
    </location>
</feature>
<feature type="compositionally biased region" description="Low complexity" evidence="2">
    <location>
        <begin position="178"/>
        <end position="188"/>
    </location>
</feature>
<accession>A0A2K3CRG9</accession>
<feature type="region of interest" description="Disordered" evidence="2">
    <location>
        <begin position="245"/>
        <end position="266"/>
    </location>
</feature>
<gene>
    <name evidence="3" type="ORF">CHLRE_17g737150v5</name>
</gene>
<feature type="region of interest" description="Disordered" evidence="2">
    <location>
        <begin position="312"/>
        <end position="333"/>
    </location>
</feature>
<feature type="region of interest" description="Disordered" evidence="2">
    <location>
        <begin position="757"/>
        <end position="794"/>
    </location>
</feature>
<protein>
    <submittedName>
        <fullName evidence="3">Uncharacterized protein</fullName>
    </submittedName>
</protein>
<dbReference type="RefSeq" id="XP_042915028.1">
    <property type="nucleotide sequence ID" value="XM_043072569.1"/>
</dbReference>
<feature type="compositionally biased region" description="Low complexity" evidence="2">
    <location>
        <begin position="846"/>
        <end position="862"/>
    </location>
</feature>
<dbReference type="OrthoDB" id="552057at2759"/>
<dbReference type="Proteomes" id="UP000006906">
    <property type="component" value="Chromosome 17"/>
</dbReference>
<evidence type="ECO:0000256" key="1">
    <source>
        <dbReference type="SAM" id="Coils"/>
    </source>
</evidence>
<evidence type="ECO:0000313" key="3">
    <source>
        <dbReference type="EMBL" id="PNW70876.1"/>
    </source>
</evidence>
<feature type="region of interest" description="Disordered" evidence="2">
    <location>
        <begin position="129"/>
        <end position="188"/>
    </location>
</feature>
<proteinExistence type="predicted"/>
<dbReference type="Gramene" id="PNW70876">
    <property type="protein sequence ID" value="PNW70876"/>
    <property type="gene ID" value="CHLRE_17g737150v5"/>
</dbReference>
<feature type="compositionally biased region" description="Polar residues" evidence="2">
    <location>
        <begin position="208"/>
        <end position="217"/>
    </location>
</feature>